<evidence type="ECO:0000313" key="4">
    <source>
        <dbReference type="Proteomes" id="UP001341840"/>
    </source>
</evidence>
<keyword evidence="4" id="KW-1185">Reference proteome</keyword>
<accession>A0ABU6VEV2</accession>
<gene>
    <name evidence="3" type="ORF">PIB30_045234</name>
</gene>
<dbReference type="EMBL" id="JASCZI010151309">
    <property type="protein sequence ID" value="MED6171902.1"/>
    <property type="molecule type" value="Genomic_DNA"/>
</dbReference>
<name>A0ABU6VEV2_9FABA</name>
<organism evidence="3 4">
    <name type="scientific">Stylosanthes scabra</name>
    <dbReference type="NCBI Taxonomy" id="79078"/>
    <lineage>
        <taxon>Eukaryota</taxon>
        <taxon>Viridiplantae</taxon>
        <taxon>Streptophyta</taxon>
        <taxon>Embryophyta</taxon>
        <taxon>Tracheophyta</taxon>
        <taxon>Spermatophyta</taxon>
        <taxon>Magnoliopsida</taxon>
        <taxon>eudicotyledons</taxon>
        <taxon>Gunneridae</taxon>
        <taxon>Pentapetalae</taxon>
        <taxon>rosids</taxon>
        <taxon>fabids</taxon>
        <taxon>Fabales</taxon>
        <taxon>Fabaceae</taxon>
        <taxon>Papilionoideae</taxon>
        <taxon>50 kb inversion clade</taxon>
        <taxon>dalbergioids sensu lato</taxon>
        <taxon>Dalbergieae</taxon>
        <taxon>Pterocarpus clade</taxon>
        <taxon>Stylosanthes</taxon>
    </lineage>
</organism>
<dbReference type="InterPro" id="IPR046796">
    <property type="entry name" value="Transposase_32_dom"/>
</dbReference>
<feature type="coiled-coil region" evidence="1">
    <location>
        <begin position="467"/>
        <end position="494"/>
    </location>
</feature>
<comment type="caution">
    <text evidence="3">The sequence shown here is derived from an EMBL/GenBank/DDBJ whole genome shotgun (WGS) entry which is preliminary data.</text>
</comment>
<protein>
    <recommendedName>
        <fullName evidence="2">Putative plant transposon protein domain-containing protein</fullName>
    </recommendedName>
</protein>
<evidence type="ECO:0000256" key="1">
    <source>
        <dbReference type="SAM" id="Coils"/>
    </source>
</evidence>
<keyword evidence="1" id="KW-0175">Coiled coil</keyword>
<dbReference type="Proteomes" id="UP001341840">
    <property type="component" value="Unassembled WGS sequence"/>
</dbReference>
<sequence>MASSSSSEANAFDNHRFRTLFNQKLYEETVCHKEIISEVGFNLRHNEYPKMRQQIALRGWRRLASPREAAKTMIREFFANASRSEDEMDGQELHPYTSHVRGVEIDFSLATIRKVMRFKEDTPGAENNYDYRQKYDPQLDTVIRDLCIEGAIWKMSKGRNPRPIQLRRPDLFPVARGWQEFIINNIIPTGNKSEITVARAVLIHCTMKGEDVRAEELIADNIAIIAQGLGGNCQLGFPSTIYKLCKEAGVRMREFKNMEEVDVGRYITKEVMKKVRIPRIFLPIIDHNEGDDIQMHQYIPGNEAENADVDNQDQDQEQHHHFEHHFELPPHFEQQPQHFQQQQPQYVTYADFQQFQQNQIEQMQQYQQTQMQQMQQYQQNQMELQQQRFQKLTDQISNMQNGIQNELGNYKQEVQGLKDKKQELYNHYNNLYNYMKEKQKFIAKELDEIKRFQVGQTMMASSCTDPIEKVNMTLEEHRNEMIMIKRQLKEWTRNASYKDAYCCWAHQQSNPNLTDVPTYRIP</sequence>
<evidence type="ECO:0000259" key="2">
    <source>
        <dbReference type="Pfam" id="PF20167"/>
    </source>
</evidence>
<proteinExistence type="predicted"/>
<feature type="coiled-coil region" evidence="1">
    <location>
        <begin position="360"/>
        <end position="427"/>
    </location>
</feature>
<feature type="domain" description="Putative plant transposon protein" evidence="2">
    <location>
        <begin position="58"/>
        <end position="250"/>
    </location>
</feature>
<dbReference type="Pfam" id="PF20167">
    <property type="entry name" value="Transposase_32"/>
    <property type="match status" value="1"/>
</dbReference>
<reference evidence="3 4" key="1">
    <citation type="journal article" date="2023" name="Plants (Basel)">
        <title>Bridging the Gap: Combining Genomics and Transcriptomics Approaches to Understand Stylosanthes scabra, an Orphan Legume from the Brazilian Caatinga.</title>
        <authorList>
            <person name="Ferreira-Neto J.R.C."/>
            <person name="da Silva M.D."/>
            <person name="Binneck E."/>
            <person name="de Melo N.F."/>
            <person name="da Silva R.H."/>
            <person name="de Melo A.L.T.M."/>
            <person name="Pandolfi V."/>
            <person name="Bustamante F.O."/>
            <person name="Brasileiro-Vidal A.C."/>
            <person name="Benko-Iseppon A.M."/>
        </authorList>
    </citation>
    <scope>NUCLEOTIDE SEQUENCE [LARGE SCALE GENOMIC DNA]</scope>
    <source>
        <tissue evidence="3">Leaves</tissue>
    </source>
</reference>
<evidence type="ECO:0000313" key="3">
    <source>
        <dbReference type="EMBL" id="MED6171902.1"/>
    </source>
</evidence>